<dbReference type="GO" id="GO:0015344">
    <property type="term" value="F:siderophore uptake transmembrane transporter activity"/>
    <property type="evidence" value="ECO:0007669"/>
    <property type="project" value="TreeGrafter"/>
</dbReference>
<comment type="subcellular location">
    <subcellularLocation>
        <location evidence="1 14">Cell outer membrane</location>
        <topology evidence="1 14">Multi-pass membrane protein</topology>
    </subcellularLocation>
</comment>
<dbReference type="Gene3D" id="2.40.170.20">
    <property type="entry name" value="TonB-dependent receptor, beta-barrel domain"/>
    <property type="match status" value="1"/>
</dbReference>
<sequence>MYTPRHKGTFAPSIRKSSITNRSSFAPNRTFSVVQMALVLGLGAGALALMAPPAQAQNRTVGQADDVVTLPSVTVKGQRDKTVESYAGGQVATGGRVGLLGTKDFMETPFNTISYTEQYIADQQARDISEVIAKTDPSVFMSGIAGESNESYSIRGFRSDVGDVTVNGLAGMGGYYRNSPEAYERVEVLKGPSALLNGMPPKGSAGGAVNLVTKRAGDDPLFRVTGSYMSDSHFGGHVDLGRRFGEDKQFGVRLNTAYRDGEIAVKDQDKKITQTSLGLDWRGERVRLSADLFHSKDRAYGLTRGLTLNPGVELPKPPKPDVSWNPPWTFYDTTDKGAMIRGELDLNDQFTAYAAAGISRTKFRSNMGAGQVINNAGDFRINFSGVADEMRRKTAEVGLMGKLQTGPVSHQFAINATQYNEDYDLSGFRNLLPTAWVTNIYDPAWGPEPALPNNIPLISTTKTRLKSIGFADTLSFADDRVQVTLGARRQQVINESFNGATGQRTGERYQESATTPAVAFLVKATDQVSVYANYIEGLSQGAIAPNTAANAGQVFAPFKTKQKEVGLKLDLGDFAHTLALYEIKRPSSYTDPFTNVFSFGGEQRNRGIEWGFFGSPVEGVRLMGGVAYSDPEITKAAKPSEQGRQATGLPKWQAKLGVEWDVPNLQGLTVMANATTSSKQYLSADNSLSIPGHTVFDLGARYRTKISGRPLTLRATVNNVANKAYWAKPHFTSLAVGAPRTFMLSATIDF</sequence>
<evidence type="ECO:0000256" key="10">
    <source>
        <dbReference type="ARBA" id="ARBA00023077"/>
    </source>
</evidence>
<feature type="domain" description="TonB-dependent receptor plug" evidence="18">
    <location>
        <begin position="106"/>
        <end position="199"/>
    </location>
</feature>
<dbReference type="GO" id="GO:0009279">
    <property type="term" value="C:cell outer membrane"/>
    <property type="evidence" value="ECO:0007669"/>
    <property type="project" value="UniProtKB-SubCell"/>
</dbReference>
<evidence type="ECO:0000256" key="1">
    <source>
        <dbReference type="ARBA" id="ARBA00004571"/>
    </source>
</evidence>
<evidence type="ECO:0000259" key="17">
    <source>
        <dbReference type="Pfam" id="PF00593"/>
    </source>
</evidence>
<evidence type="ECO:0000256" key="9">
    <source>
        <dbReference type="ARBA" id="ARBA00023065"/>
    </source>
</evidence>
<gene>
    <name evidence="19" type="ORF">D3M96_02185</name>
</gene>
<keyword evidence="4 14" id="KW-1134">Transmembrane beta strand</keyword>
<dbReference type="AlphaFoldDB" id="A0A3G2HRS6"/>
<evidence type="ECO:0000259" key="18">
    <source>
        <dbReference type="Pfam" id="PF07715"/>
    </source>
</evidence>
<evidence type="ECO:0000256" key="4">
    <source>
        <dbReference type="ARBA" id="ARBA00022452"/>
    </source>
</evidence>
<keyword evidence="12 19" id="KW-0675">Receptor</keyword>
<evidence type="ECO:0000256" key="16">
    <source>
        <dbReference type="RuleBase" id="RU003357"/>
    </source>
</evidence>
<keyword evidence="7" id="KW-0732">Signal</keyword>
<evidence type="ECO:0000256" key="6">
    <source>
        <dbReference type="ARBA" id="ARBA00022692"/>
    </source>
</evidence>
<evidence type="ECO:0000256" key="15">
    <source>
        <dbReference type="PROSITE-ProRule" id="PRU10144"/>
    </source>
</evidence>
<evidence type="ECO:0000256" key="8">
    <source>
        <dbReference type="ARBA" id="ARBA00023004"/>
    </source>
</evidence>
<dbReference type="Pfam" id="PF07715">
    <property type="entry name" value="Plug"/>
    <property type="match status" value="1"/>
</dbReference>
<feature type="short sequence motif" description="TonB C-terminal box" evidence="15">
    <location>
        <begin position="733"/>
        <end position="750"/>
    </location>
</feature>
<dbReference type="GO" id="GO:0015891">
    <property type="term" value="P:siderophore transport"/>
    <property type="evidence" value="ECO:0007669"/>
    <property type="project" value="InterPro"/>
</dbReference>
<dbReference type="Proteomes" id="UP000268070">
    <property type="component" value="Chromosome"/>
</dbReference>
<dbReference type="CDD" id="cd01347">
    <property type="entry name" value="ligand_gated_channel"/>
    <property type="match status" value="1"/>
</dbReference>
<keyword evidence="3 14" id="KW-0813">Transport</keyword>
<keyword evidence="10 16" id="KW-0798">TonB box</keyword>
<keyword evidence="8" id="KW-0408">Iron</keyword>
<dbReference type="InterPro" id="IPR010917">
    <property type="entry name" value="TonB_rcpt_CS"/>
</dbReference>
<organism evidence="19 20">
    <name type="scientific">Alcaligenes aquatilis</name>
    <dbReference type="NCBI Taxonomy" id="323284"/>
    <lineage>
        <taxon>Bacteria</taxon>
        <taxon>Pseudomonadati</taxon>
        <taxon>Pseudomonadota</taxon>
        <taxon>Betaproteobacteria</taxon>
        <taxon>Burkholderiales</taxon>
        <taxon>Alcaligenaceae</taxon>
        <taxon>Alcaligenes</taxon>
    </lineage>
</organism>
<accession>A0A3G2HRS6</accession>
<evidence type="ECO:0000256" key="2">
    <source>
        <dbReference type="ARBA" id="ARBA00009810"/>
    </source>
</evidence>
<evidence type="ECO:0000313" key="20">
    <source>
        <dbReference type="Proteomes" id="UP000268070"/>
    </source>
</evidence>
<dbReference type="SUPFAM" id="SSF56935">
    <property type="entry name" value="Porins"/>
    <property type="match status" value="1"/>
</dbReference>
<dbReference type="NCBIfam" id="TIGR01783">
    <property type="entry name" value="TonB-siderophor"/>
    <property type="match status" value="1"/>
</dbReference>
<keyword evidence="13 14" id="KW-0998">Cell outer membrane</keyword>
<keyword evidence="6 14" id="KW-0812">Transmembrane</keyword>
<reference evidence="19 20" key="1">
    <citation type="submission" date="2018-09" db="EMBL/GenBank/DDBJ databases">
        <title>Complete genome sequence of the hydrocarbonoclastic bacterium Alcaligenes aquatilis QD168, isolated from a crude-oil polluted marine sediment of Central Chile.</title>
        <authorList>
            <person name="Duran R.E."/>
            <person name="Barra B."/>
            <person name="Salva-Serra F."/>
            <person name="Mendez V."/>
            <person name="Moore E.R.B."/>
            <person name="Seeger M."/>
        </authorList>
    </citation>
    <scope>NUCLEOTIDE SEQUENCE [LARGE SCALE GENOMIC DNA]</scope>
    <source>
        <strain evidence="19 20">QD168</strain>
    </source>
</reference>
<dbReference type="PROSITE" id="PS52016">
    <property type="entry name" value="TONB_DEPENDENT_REC_3"/>
    <property type="match status" value="1"/>
</dbReference>
<evidence type="ECO:0000256" key="7">
    <source>
        <dbReference type="ARBA" id="ARBA00022729"/>
    </source>
</evidence>
<dbReference type="KEGG" id="aaqu:D3M96_02185"/>
<dbReference type="InterPro" id="IPR010105">
    <property type="entry name" value="TonB_sidphr_rcpt"/>
</dbReference>
<dbReference type="InterPro" id="IPR000531">
    <property type="entry name" value="Beta-barrel_TonB"/>
</dbReference>
<comment type="similarity">
    <text evidence="2 14 16">Belongs to the TonB-dependent receptor family.</text>
</comment>
<evidence type="ECO:0000256" key="13">
    <source>
        <dbReference type="ARBA" id="ARBA00023237"/>
    </source>
</evidence>
<dbReference type="RefSeq" id="WP_121737867.1">
    <property type="nucleotide sequence ID" value="NZ_CP032153.1"/>
</dbReference>
<dbReference type="Gene3D" id="2.170.130.10">
    <property type="entry name" value="TonB-dependent receptor, plug domain"/>
    <property type="match status" value="1"/>
</dbReference>
<name>A0A3G2HRS6_9BURK</name>
<dbReference type="PANTHER" id="PTHR32552:SF82">
    <property type="entry name" value="FCUA PROTEIN"/>
    <property type="match status" value="1"/>
</dbReference>
<dbReference type="InterPro" id="IPR039426">
    <property type="entry name" value="TonB-dep_rcpt-like"/>
</dbReference>
<dbReference type="OrthoDB" id="5346107at2"/>
<evidence type="ECO:0000256" key="11">
    <source>
        <dbReference type="ARBA" id="ARBA00023136"/>
    </source>
</evidence>
<dbReference type="InterPro" id="IPR012910">
    <property type="entry name" value="Plug_dom"/>
</dbReference>
<protein>
    <submittedName>
        <fullName evidence="19">TonB-dependent siderophore receptor</fullName>
    </submittedName>
</protein>
<evidence type="ECO:0000256" key="3">
    <source>
        <dbReference type="ARBA" id="ARBA00022448"/>
    </source>
</evidence>
<dbReference type="InterPro" id="IPR036942">
    <property type="entry name" value="Beta-barrel_TonB_sf"/>
</dbReference>
<evidence type="ECO:0000313" key="19">
    <source>
        <dbReference type="EMBL" id="AYN19448.1"/>
    </source>
</evidence>
<keyword evidence="5" id="KW-0410">Iron transport</keyword>
<evidence type="ECO:0000256" key="5">
    <source>
        <dbReference type="ARBA" id="ARBA00022496"/>
    </source>
</evidence>
<dbReference type="Pfam" id="PF00593">
    <property type="entry name" value="TonB_dep_Rec_b-barrel"/>
    <property type="match status" value="1"/>
</dbReference>
<dbReference type="GO" id="GO:0038023">
    <property type="term" value="F:signaling receptor activity"/>
    <property type="evidence" value="ECO:0007669"/>
    <property type="project" value="InterPro"/>
</dbReference>
<dbReference type="PROSITE" id="PS01156">
    <property type="entry name" value="TONB_DEPENDENT_REC_2"/>
    <property type="match status" value="1"/>
</dbReference>
<dbReference type="EMBL" id="CP032153">
    <property type="protein sequence ID" value="AYN19448.1"/>
    <property type="molecule type" value="Genomic_DNA"/>
</dbReference>
<feature type="domain" description="TonB-dependent receptor-like beta-barrel" evidence="17">
    <location>
        <begin position="319"/>
        <end position="720"/>
    </location>
</feature>
<evidence type="ECO:0000256" key="14">
    <source>
        <dbReference type="PROSITE-ProRule" id="PRU01360"/>
    </source>
</evidence>
<dbReference type="InterPro" id="IPR037066">
    <property type="entry name" value="Plug_dom_sf"/>
</dbReference>
<dbReference type="PANTHER" id="PTHR32552">
    <property type="entry name" value="FERRICHROME IRON RECEPTOR-RELATED"/>
    <property type="match status" value="1"/>
</dbReference>
<evidence type="ECO:0000256" key="12">
    <source>
        <dbReference type="ARBA" id="ARBA00023170"/>
    </source>
</evidence>
<keyword evidence="9" id="KW-0406">Ion transport</keyword>
<proteinExistence type="inferred from homology"/>
<keyword evidence="11 14" id="KW-0472">Membrane</keyword>